<evidence type="ECO:0000313" key="3">
    <source>
        <dbReference type="EnsemblPlants" id="Pp3c26_6460V3.1"/>
    </source>
</evidence>
<reference evidence="2 4" key="1">
    <citation type="journal article" date="2008" name="Science">
        <title>The Physcomitrella genome reveals evolutionary insights into the conquest of land by plants.</title>
        <authorList>
            <person name="Rensing S."/>
            <person name="Lang D."/>
            <person name="Zimmer A."/>
            <person name="Terry A."/>
            <person name="Salamov A."/>
            <person name="Shapiro H."/>
            <person name="Nishiyama T."/>
            <person name="Perroud P.-F."/>
            <person name="Lindquist E."/>
            <person name="Kamisugi Y."/>
            <person name="Tanahashi T."/>
            <person name="Sakakibara K."/>
            <person name="Fujita T."/>
            <person name="Oishi K."/>
            <person name="Shin-I T."/>
            <person name="Kuroki Y."/>
            <person name="Toyoda A."/>
            <person name="Suzuki Y."/>
            <person name="Hashimoto A."/>
            <person name="Yamaguchi K."/>
            <person name="Sugano A."/>
            <person name="Kohara Y."/>
            <person name="Fujiyama A."/>
            <person name="Anterola A."/>
            <person name="Aoki S."/>
            <person name="Ashton N."/>
            <person name="Barbazuk W.B."/>
            <person name="Barker E."/>
            <person name="Bennetzen J."/>
            <person name="Bezanilla M."/>
            <person name="Blankenship R."/>
            <person name="Cho S.H."/>
            <person name="Dutcher S."/>
            <person name="Estelle M."/>
            <person name="Fawcett J.A."/>
            <person name="Gundlach H."/>
            <person name="Hanada K."/>
            <person name="Heyl A."/>
            <person name="Hicks K.A."/>
            <person name="Hugh J."/>
            <person name="Lohr M."/>
            <person name="Mayer K."/>
            <person name="Melkozernov A."/>
            <person name="Murata T."/>
            <person name="Nelson D."/>
            <person name="Pils B."/>
            <person name="Prigge M."/>
            <person name="Reiss B."/>
            <person name="Renner T."/>
            <person name="Rombauts S."/>
            <person name="Rushton P."/>
            <person name="Sanderfoot A."/>
            <person name="Schween G."/>
            <person name="Shiu S.-H."/>
            <person name="Stueber K."/>
            <person name="Theodoulou F.L."/>
            <person name="Tu H."/>
            <person name="Van de Peer Y."/>
            <person name="Verrier P.J."/>
            <person name="Waters E."/>
            <person name="Wood A."/>
            <person name="Yang L."/>
            <person name="Cove D."/>
            <person name="Cuming A."/>
            <person name="Hasebe M."/>
            <person name="Lucas S."/>
            <person name="Mishler D.B."/>
            <person name="Reski R."/>
            <person name="Grigoriev I."/>
            <person name="Quatrano R.S."/>
            <person name="Boore J.L."/>
        </authorList>
    </citation>
    <scope>NUCLEOTIDE SEQUENCE [LARGE SCALE GENOMIC DNA]</scope>
    <source>
        <strain evidence="3 4">cv. Gransden 2004</strain>
    </source>
</reference>
<dbReference type="EnsemblPlants" id="Pp3c26_6460V3.1">
    <property type="protein sequence ID" value="Pp3c26_6460V3.1"/>
    <property type="gene ID" value="Pp3c26_6460"/>
</dbReference>
<name>A0A2K1IC35_PHYPA</name>
<keyword evidence="1" id="KW-0175">Coiled coil</keyword>
<dbReference type="EMBL" id="ABEU02000026">
    <property type="protein sequence ID" value="PNR26829.1"/>
    <property type="molecule type" value="Genomic_DNA"/>
</dbReference>
<dbReference type="AlphaFoldDB" id="A0A2K1IC35"/>
<dbReference type="Proteomes" id="UP000006727">
    <property type="component" value="Chromosome 26"/>
</dbReference>
<feature type="coiled-coil region" evidence="1">
    <location>
        <begin position="19"/>
        <end position="64"/>
    </location>
</feature>
<evidence type="ECO:0000256" key="1">
    <source>
        <dbReference type="SAM" id="Coils"/>
    </source>
</evidence>
<proteinExistence type="predicted"/>
<sequence length="141" mass="15741">MDTISKIASQREKELLASLASLQSELENKTYELVDLKEKAAISSNKIEKESNQLLDNLNAANLKGTNTKECLIKLHEVLQQVSKEAFEAKNAATKAFETMALRTQDLEESFFDKKVAEFQSKSAIDESKVGMVSEIPSQEK</sequence>
<organism evidence="2">
    <name type="scientific">Physcomitrium patens</name>
    <name type="common">Spreading-leaved earth moss</name>
    <name type="synonym">Physcomitrella patens</name>
    <dbReference type="NCBI Taxonomy" id="3218"/>
    <lineage>
        <taxon>Eukaryota</taxon>
        <taxon>Viridiplantae</taxon>
        <taxon>Streptophyta</taxon>
        <taxon>Embryophyta</taxon>
        <taxon>Bryophyta</taxon>
        <taxon>Bryophytina</taxon>
        <taxon>Bryopsida</taxon>
        <taxon>Funariidae</taxon>
        <taxon>Funariales</taxon>
        <taxon>Funariaceae</taxon>
        <taxon>Physcomitrium</taxon>
    </lineage>
</organism>
<dbReference type="Gramene" id="Pp3c26_6460V3.1">
    <property type="protein sequence ID" value="Pp3c26_6460V3.1"/>
    <property type="gene ID" value="Pp3c26_6460"/>
</dbReference>
<reference evidence="2 4" key="2">
    <citation type="journal article" date="2018" name="Plant J.">
        <title>The Physcomitrella patens chromosome-scale assembly reveals moss genome structure and evolution.</title>
        <authorList>
            <person name="Lang D."/>
            <person name="Ullrich K.K."/>
            <person name="Murat F."/>
            <person name="Fuchs J."/>
            <person name="Jenkins J."/>
            <person name="Haas F.B."/>
            <person name="Piednoel M."/>
            <person name="Gundlach H."/>
            <person name="Van Bel M."/>
            <person name="Meyberg R."/>
            <person name="Vives C."/>
            <person name="Morata J."/>
            <person name="Symeonidi A."/>
            <person name="Hiss M."/>
            <person name="Muchero W."/>
            <person name="Kamisugi Y."/>
            <person name="Saleh O."/>
            <person name="Blanc G."/>
            <person name="Decker E.L."/>
            <person name="van Gessel N."/>
            <person name="Grimwood J."/>
            <person name="Hayes R.D."/>
            <person name="Graham S.W."/>
            <person name="Gunter L.E."/>
            <person name="McDaniel S.F."/>
            <person name="Hoernstein S.N.W."/>
            <person name="Larsson A."/>
            <person name="Li F.W."/>
            <person name="Perroud P.F."/>
            <person name="Phillips J."/>
            <person name="Ranjan P."/>
            <person name="Rokshar D.S."/>
            <person name="Rothfels C.J."/>
            <person name="Schneider L."/>
            <person name="Shu S."/>
            <person name="Stevenson D.W."/>
            <person name="Thummler F."/>
            <person name="Tillich M."/>
            <person name="Villarreal Aguilar J.C."/>
            <person name="Widiez T."/>
            <person name="Wong G.K."/>
            <person name="Wymore A."/>
            <person name="Zhang Y."/>
            <person name="Zimmer A.D."/>
            <person name="Quatrano R.S."/>
            <person name="Mayer K.F.X."/>
            <person name="Goodstein D."/>
            <person name="Casacuberta J.M."/>
            <person name="Vandepoele K."/>
            <person name="Reski R."/>
            <person name="Cuming A.C."/>
            <person name="Tuskan G.A."/>
            <person name="Maumus F."/>
            <person name="Salse J."/>
            <person name="Schmutz J."/>
            <person name="Rensing S.A."/>
        </authorList>
    </citation>
    <scope>NUCLEOTIDE SEQUENCE [LARGE SCALE GENOMIC DNA]</scope>
    <source>
        <strain evidence="3 4">cv. Gransden 2004</strain>
    </source>
</reference>
<evidence type="ECO:0000313" key="2">
    <source>
        <dbReference type="EMBL" id="PNR26829.1"/>
    </source>
</evidence>
<gene>
    <name evidence="2" type="ORF">PHYPA_030310</name>
</gene>
<accession>A0A2K1IC35</accession>
<keyword evidence="4" id="KW-1185">Reference proteome</keyword>
<dbReference type="InParanoid" id="A0A2K1IC35"/>
<evidence type="ECO:0000313" key="4">
    <source>
        <dbReference type="Proteomes" id="UP000006727"/>
    </source>
</evidence>
<reference evidence="3" key="3">
    <citation type="submission" date="2020-12" db="UniProtKB">
        <authorList>
            <consortium name="EnsemblPlants"/>
        </authorList>
    </citation>
    <scope>IDENTIFICATION</scope>
</reference>
<protein>
    <submittedName>
        <fullName evidence="2 3">Uncharacterized protein</fullName>
    </submittedName>
</protein>